<proteinExistence type="inferred from homology"/>
<comment type="similarity">
    <text evidence="1 2">Belongs to the UPF0235 family.</text>
</comment>
<sequence>MAKPKLTLPEVAAIRALVDGEGRLAVRVTPGARSEGLEIAEGRLLAKVRAKPEDGKATAAVIDLVAQGLGVAASRVTLLRGATSREKLLAVAG</sequence>
<comment type="caution">
    <text evidence="3">The sequence shown here is derived from an EMBL/GenBank/DDBJ whole genome shotgun (WGS) entry which is preliminary data.</text>
</comment>
<dbReference type="SUPFAM" id="SSF69786">
    <property type="entry name" value="YggU-like"/>
    <property type="match status" value="1"/>
</dbReference>
<dbReference type="NCBIfam" id="TIGR00251">
    <property type="entry name" value="DUF167 family protein"/>
    <property type="match status" value="1"/>
</dbReference>
<dbReference type="Proteomes" id="UP000282837">
    <property type="component" value="Unassembled WGS sequence"/>
</dbReference>
<dbReference type="OrthoDB" id="3176309at2"/>
<dbReference type="InterPro" id="IPR036591">
    <property type="entry name" value="YggU-like_sf"/>
</dbReference>
<dbReference type="InterPro" id="IPR003746">
    <property type="entry name" value="DUF167"/>
</dbReference>
<protein>
    <recommendedName>
        <fullName evidence="2">UPF0235 protein EOE18_09700</fullName>
    </recommendedName>
</protein>
<dbReference type="AlphaFoldDB" id="A0A3S2V6M8"/>
<dbReference type="RefSeq" id="WP_127708908.1">
    <property type="nucleotide sequence ID" value="NZ_SACO01000006.1"/>
</dbReference>
<dbReference type="PANTHER" id="PTHR13420:SF7">
    <property type="entry name" value="UPF0235 PROTEIN C15ORF40"/>
    <property type="match status" value="1"/>
</dbReference>
<accession>A0A3S2V6M8</accession>
<organism evidence="3 4">
    <name type="scientific">Novosphingobium umbonatum</name>
    <dbReference type="NCBI Taxonomy" id="1908524"/>
    <lineage>
        <taxon>Bacteria</taxon>
        <taxon>Pseudomonadati</taxon>
        <taxon>Pseudomonadota</taxon>
        <taxon>Alphaproteobacteria</taxon>
        <taxon>Sphingomonadales</taxon>
        <taxon>Sphingomonadaceae</taxon>
        <taxon>Novosphingobium</taxon>
    </lineage>
</organism>
<dbReference type="EMBL" id="SACO01000006">
    <property type="protein sequence ID" value="RVU05003.1"/>
    <property type="molecule type" value="Genomic_DNA"/>
</dbReference>
<name>A0A3S2V6M8_9SPHN</name>
<evidence type="ECO:0000256" key="2">
    <source>
        <dbReference type="HAMAP-Rule" id="MF_00634"/>
    </source>
</evidence>
<dbReference type="PANTHER" id="PTHR13420">
    <property type="entry name" value="UPF0235 PROTEIN C15ORF40"/>
    <property type="match status" value="1"/>
</dbReference>
<gene>
    <name evidence="3" type="ORF">EOE18_09700</name>
</gene>
<dbReference type="HAMAP" id="MF_00634">
    <property type="entry name" value="UPF0235"/>
    <property type="match status" value="1"/>
</dbReference>
<evidence type="ECO:0000313" key="3">
    <source>
        <dbReference type="EMBL" id="RVU05003.1"/>
    </source>
</evidence>
<dbReference type="SMART" id="SM01152">
    <property type="entry name" value="DUF167"/>
    <property type="match status" value="1"/>
</dbReference>
<dbReference type="GO" id="GO:0005737">
    <property type="term" value="C:cytoplasm"/>
    <property type="evidence" value="ECO:0007669"/>
    <property type="project" value="TreeGrafter"/>
</dbReference>
<dbReference type="Gene3D" id="3.30.1200.10">
    <property type="entry name" value="YggU-like"/>
    <property type="match status" value="1"/>
</dbReference>
<dbReference type="Pfam" id="PF02594">
    <property type="entry name" value="DUF167"/>
    <property type="match status" value="1"/>
</dbReference>
<evidence type="ECO:0000313" key="4">
    <source>
        <dbReference type="Proteomes" id="UP000282837"/>
    </source>
</evidence>
<reference evidence="3 4" key="1">
    <citation type="submission" date="2019-01" db="EMBL/GenBank/DDBJ databases">
        <authorList>
            <person name="Chen W.-M."/>
        </authorList>
    </citation>
    <scope>NUCLEOTIDE SEQUENCE [LARGE SCALE GENOMIC DNA]</scope>
    <source>
        <strain evidence="3 4">FSY-9</strain>
    </source>
</reference>
<keyword evidence="4" id="KW-1185">Reference proteome</keyword>
<evidence type="ECO:0000256" key="1">
    <source>
        <dbReference type="ARBA" id="ARBA00010364"/>
    </source>
</evidence>